<reference evidence="8" key="2">
    <citation type="submission" date="2024-05" db="EMBL/GenBank/DDBJ databases">
        <title>Rhodohalobacter halophilus gen. nov., sp. nov., a moderately halophilic member of the family Balneolaceae.</title>
        <authorList>
            <person name="Xia J."/>
        </authorList>
    </citation>
    <scope>NUCLEOTIDE SEQUENCE</scope>
    <source>
        <strain evidence="8">WB101</strain>
    </source>
</reference>
<dbReference type="PANTHER" id="PTHR30349">
    <property type="entry name" value="PHAGE INTEGRASE-RELATED"/>
    <property type="match status" value="1"/>
</dbReference>
<gene>
    <name evidence="8" type="ORF">L6773_13200</name>
</gene>
<sequence length="391" mass="45640">MASLKKRGDIYYIRFFRKINGKRERKAFSLGTTIKREAEKLRIEFEDKHIRGEIDPFNGWTPQKEAEKKREKLKGKYVPLHKAADQFIEQRSQANATTKKNYRKHLDMLMKKLGKTMPVTKIYESDIREFCFRSDLAPATQASYLRHLKVFFSWLHEKDILKEDITSNIKPPRIPQKISQKTISRKQLDEVFKAFDKFYKIQEKKGSVTKPHQKRLWFKPMINTIYYCGLRAKEAVNLQWTDIDLTGNPNDPEDFGRIYITNRDDNTTKSGKERVIPIRKPLKPWLEQWYKDQGEPSDGYVFPSSTGLNRYHGMSPGSLSKSFKKFVKKASKVPNTVTLHGLRHSCATDLLRKGVPIHIVQKIMGHSSVHVTQIYEHLDQNDITNAIKGIE</sequence>
<evidence type="ECO:0000313" key="9">
    <source>
        <dbReference type="Proteomes" id="UP001165366"/>
    </source>
</evidence>
<dbReference type="Pfam" id="PF00589">
    <property type="entry name" value="Phage_integrase"/>
    <property type="match status" value="1"/>
</dbReference>
<feature type="domain" description="Tyr recombinase" evidence="6">
    <location>
        <begin position="173"/>
        <end position="388"/>
    </location>
</feature>
<feature type="domain" description="Core-binding (CB)" evidence="7">
    <location>
        <begin position="78"/>
        <end position="156"/>
    </location>
</feature>
<dbReference type="PANTHER" id="PTHR30349:SF41">
    <property type="entry name" value="INTEGRASE_RECOMBINASE PROTEIN MJ0367-RELATED"/>
    <property type="match status" value="1"/>
</dbReference>
<evidence type="ECO:0000256" key="3">
    <source>
        <dbReference type="ARBA" id="ARBA00023125"/>
    </source>
</evidence>
<evidence type="ECO:0000259" key="6">
    <source>
        <dbReference type="PROSITE" id="PS51898"/>
    </source>
</evidence>
<evidence type="ECO:0000313" key="8">
    <source>
        <dbReference type="EMBL" id="MCG2589530.1"/>
    </source>
</evidence>
<dbReference type="InterPro" id="IPR002104">
    <property type="entry name" value="Integrase_catalytic"/>
</dbReference>
<evidence type="ECO:0000256" key="5">
    <source>
        <dbReference type="PROSITE-ProRule" id="PRU01248"/>
    </source>
</evidence>
<keyword evidence="3 5" id="KW-0238">DNA-binding</keyword>
<dbReference type="PROSITE" id="PS51898">
    <property type="entry name" value="TYR_RECOMBINASE"/>
    <property type="match status" value="1"/>
</dbReference>
<keyword evidence="2" id="KW-0229">DNA integration</keyword>
<dbReference type="Gene3D" id="1.10.443.10">
    <property type="entry name" value="Intergrase catalytic core"/>
    <property type="match status" value="1"/>
</dbReference>
<dbReference type="RefSeq" id="WP_237854890.1">
    <property type="nucleotide sequence ID" value="NZ_JAKLWS010000017.1"/>
</dbReference>
<dbReference type="PROSITE" id="PS51900">
    <property type="entry name" value="CB"/>
    <property type="match status" value="1"/>
</dbReference>
<dbReference type="Proteomes" id="UP001165366">
    <property type="component" value="Unassembled WGS sequence"/>
</dbReference>
<evidence type="ECO:0000256" key="4">
    <source>
        <dbReference type="ARBA" id="ARBA00023172"/>
    </source>
</evidence>
<name>A0ABS9KFD9_9BACT</name>
<dbReference type="SUPFAM" id="SSF56349">
    <property type="entry name" value="DNA breaking-rejoining enzymes"/>
    <property type="match status" value="1"/>
</dbReference>
<organism evidence="8 9">
    <name type="scientific">Rhodohalobacter sulfatireducens</name>
    <dbReference type="NCBI Taxonomy" id="2911366"/>
    <lineage>
        <taxon>Bacteria</taxon>
        <taxon>Pseudomonadati</taxon>
        <taxon>Balneolota</taxon>
        <taxon>Balneolia</taxon>
        <taxon>Balneolales</taxon>
        <taxon>Balneolaceae</taxon>
        <taxon>Rhodohalobacter</taxon>
    </lineage>
</organism>
<dbReference type="InterPro" id="IPR013762">
    <property type="entry name" value="Integrase-like_cat_sf"/>
</dbReference>
<accession>A0ABS9KFD9</accession>
<protein>
    <submittedName>
        <fullName evidence="8">Tyrosine-type recombinase/integrase</fullName>
    </submittedName>
</protein>
<keyword evidence="9" id="KW-1185">Reference proteome</keyword>
<dbReference type="InterPro" id="IPR010998">
    <property type="entry name" value="Integrase_recombinase_N"/>
</dbReference>
<dbReference type="InterPro" id="IPR011010">
    <property type="entry name" value="DNA_brk_join_enz"/>
</dbReference>
<dbReference type="CDD" id="cd00397">
    <property type="entry name" value="DNA_BRE_C"/>
    <property type="match status" value="1"/>
</dbReference>
<evidence type="ECO:0000259" key="7">
    <source>
        <dbReference type="PROSITE" id="PS51900"/>
    </source>
</evidence>
<evidence type="ECO:0000256" key="2">
    <source>
        <dbReference type="ARBA" id="ARBA00022908"/>
    </source>
</evidence>
<dbReference type="EMBL" id="JAKLWS010000017">
    <property type="protein sequence ID" value="MCG2589530.1"/>
    <property type="molecule type" value="Genomic_DNA"/>
</dbReference>
<keyword evidence="4" id="KW-0233">DNA recombination</keyword>
<proteinExistence type="inferred from homology"/>
<dbReference type="Gene3D" id="1.10.150.130">
    <property type="match status" value="1"/>
</dbReference>
<dbReference type="InterPro" id="IPR044068">
    <property type="entry name" value="CB"/>
</dbReference>
<comment type="similarity">
    <text evidence="1">Belongs to the 'phage' integrase family.</text>
</comment>
<dbReference type="InterPro" id="IPR050090">
    <property type="entry name" value="Tyrosine_recombinase_XerCD"/>
</dbReference>
<comment type="caution">
    <text evidence="8">The sequence shown here is derived from an EMBL/GenBank/DDBJ whole genome shotgun (WGS) entry which is preliminary data.</text>
</comment>
<evidence type="ECO:0000256" key="1">
    <source>
        <dbReference type="ARBA" id="ARBA00008857"/>
    </source>
</evidence>
<reference evidence="8" key="1">
    <citation type="submission" date="2022-01" db="EMBL/GenBank/DDBJ databases">
        <authorList>
            <person name="Wang Y."/>
        </authorList>
    </citation>
    <scope>NUCLEOTIDE SEQUENCE</scope>
    <source>
        <strain evidence="8">WB101</strain>
    </source>
</reference>